<feature type="region of interest" description="Disordered" evidence="4">
    <location>
        <begin position="402"/>
        <end position="422"/>
    </location>
</feature>
<proteinExistence type="evidence at transcript level"/>
<evidence type="ECO:0000256" key="3">
    <source>
        <dbReference type="ARBA" id="ARBA00022833"/>
    </source>
</evidence>
<dbReference type="InterPro" id="IPR017907">
    <property type="entry name" value="Znf_RING_CS"/>
</dbReference>
<feature type="region of interest" description="Disordered" evidence="4">
    <location>
        <begin position="142"/>
        <end position="169"/>
    </location>
</feature>
<organism evidence="6">
    <name type="scientific">Amblyomma sculptum</name>
    <name type="common">Tick</name>
    <dbReference type="NCBI Taxonomy" id="1581419"/>
    <lineage>
        <taxon>Eukaryota</taxon>
        <taxon>Metazoa</taxon>
        <taxon>Ecdysozoa</taxon>
        <taxon>Arthropoda</taxon>
        <taxon>Chelicerata</taxon>
        <taxon>Arachnida</taxon>
        <taxon>Acari</taxon>
        <taxon>Parasitiformes</taxon>
        <taxon>Ixodida</taxon>
        <taxon>Ixodoidea</taxon>
        <taxon>Ixodidae</taxon>
        <taxon>Amblyomminae</taxon>
        <taxon>Amblyomma</taxon>
    </lineage>
</organism>
<keyword evidence="1" id="KW-0479">Metal-binding</keyword>
<dbReference type="PROSITE" id="PS00518">
    <property type="entry name" value="ZF_RING_1"/>
    <property type="match status" value="1"/>
</dbReference>
<dbReference type="SUPFAM" id="SSF49599">
    <property type="entry name" value="TRAF domain-like"/>
    <property type="match status" value="1"/>
</dbReference>
<dbReference type="PANTHER" id="PTHR10131">
    <property type="entry name" value="TNF RECEPTOR ASSOCIATED FACTOR"/>
    <property type="match status" value="1"/>
</dbReference>
<keyword evidence="2" id="KW-0863">Zinc-finger</keyword>
<dbReference type="PANTHER" id="PTHR10131:SF138">
    <property type="entry name" value="RE66324P"/>
    <property type="match status" value="1"/>
</dbReference>
<feature type="domain" description="TRAF1-6 MATH" evidence="5">
    <location>
        <begin position="349"/>
        <end position="433"/>
    </location>
</feature>
<feature type="non-terminal residue" evidence="6">
    <location>
        <position position="1"/>
    </location>
</feature>
<dbReference type="GO" id="GO:0009898">
    <property type="term" value="C:cytoplasmic side of plasma membrane"/>
    <property type="evidence" value="ECO:0007669"/>
    <property type="project" value="TreeGrafter"/>
</dbReference>
<dbReference type="InterPro" id="IPR049342">
    <property type="entry name" value="TRAF1-6_MATH_dom"/>
</dbReference>
<feature type="region of interest" description="Disordered" evidence="4">
    <location>
        <begin position="197"/>
        <end position="221"/>
    </location>
</feature>
<keyword evidence="6" id="KW-0675">Receptor</keyword>
<evidence type="ECO:0000256" key="1">
    <source>
        <dbReference type="ARBA" id="ARBA00022723"/>
    </source>
</evidence>
<dbReference type="GO" id="GO:0005164">
    <property type="term" value="F:tumor necrosis factor receptor binding"/>
    <property type="evidence" value="ECO:0007669"/>
    <property type="project" value="TreeGrafter"/>
</dbReference>
<evidence type="ECO:0000313" key="6">
    <source>
        <dbReference type="EMBL" id="JAU03137.1"/>
    </source>
</evidence>
<dbReference type="GO" id="GO:0008270">
    <property type="term" value="F:zinc ion binding"/>
    <property type="evidence" value="ECO:0007669"/>
    <property type="project" value="UniProtKB-KW"/>
</dbReference>
<dbReference type="InterPro" id="IPR013083">
    <property type="entry name" value="Znf_RING/FYVE/PHD"/>
</dbReference>
<dbReference type="InterPro" id="IPR008974">
    <property type="entry name" value="TRAF-like"/>
</dbReference>
<dbReference type="EMBL" id="GFAA01000298">
    <property type="protein sequence ID" value="JAU03137.1"/>
    <property type="molecule type" value="mRNA"/>
</dbReference>
<dbReference type="GO" id="GO:0043122">
    <property type="term" value="P:regulation of canonical NF-kappaB signal transduction"/>
    <property type="evidence" value="ECO:0007669"/>
    <property type="project" value="TreeGrafter"/>
</dbReference>
<accession>A0A1E1XVH1</accession>
<evidence type="ECO:0000256" key="4">
    <source>
        <dbReference type="SAM" id="MobiDB-lite"/>
    </source>
</evidence>
<reference evidence="6" key="2">
    <citation type="journal article" date="2017" name="Front. Cell. Infect. Microbiol.">
        <title>Analysis of the Salivary Gland Transcriptome of Unfed and Partially Fed Amblyomma sculptum Ticks and Descriptive Proteome of the Saliva.</title>
        <authorList>
            <person name="Esteves E."/>
            <person name="Maruyama S.R."/>
            <person name="Kawahara R."/>
            <person name="Fujita A."/>
            <person name="Martins L.A."/>
            <person name="Righi A.A."/>
            <person name="Costa F.B."/>
            <person name="Palmisano G."/>
            <person name="Labruna M.B."/>
            <person name="Sa-Nunes A."/>
            <person name="Ribeiro J.M.C."/>
            <person name="Fogaca A.C."/>
        </authorList>
    </citation>
    <scope>NUCLEOTIDE SEQUENCE</scope>
</reference>
<evidence type="ECO:0000259" key="5">
    <source>
        <dbReference type="Pfam" id="PF21355"/>
    </source>
</evidence>
<dbReference type="Gene3D" id="2.60.210.10">
    <property type="entry name" value="Apoptosis, Tumor Necrosis Factor Receptor Associated Protein 2, Chain A"/>
    <property type="match status" value="1"/>
</dbReference>
<protein>
    <submittedName>
        <fullName evidence="6">Putative tnf receptor-associated factor</fullName>
    </submittedName>
</protein>
<dbReference type="AlphaFoldDB" id="A0A1E1XVH1"/>
<dbReference type="Pfam" id="PF21355">
    <property type="entry name" value="TRAF-mep_MATH"/>
    <property type="match status" value="1"/>
</dbReference>
<feature type="non-terminal residue" evidence="6">
    <location>
        <position position="436"/>
    </location>
</feature>
<evidence type="ECO:0000256" key="2">
    <source>
        <dbReference type="ARBA" id="ARBA00022771"/>
    </source>
</evidence>
<reference evidence="6" key="1">
    <citation type="submission" date="2016-09" db="EMBL/GenBank/DDBJ databases">
        <authorList>
            <person name="Capua I."/>
            <person name="De Benedictis P."/>
            <person name="Joannis T."/>
            <person name="Lombin L.H."/>
            <person name="Cattoli G."/>
        </authorList>
    </citation>
    <scope>NUCLEOTIDE SEQUENCE</scope>
</reference>
<sequence length="436" mass="48453">GFAADLDWRSLRFMKPIPQNRICRACGLVCRKTALFSCMHLLCLSCYDQCSGDGDRVCPLDGQHFLDAGVIWTECPPDEMLEREVMCWNEGNGCAAVMAASEISQHFQRDCGHHSTRCPKCGASVLCGDVCAHLRSNCANQGAPPAAECGGQVERRDESPASTASSRVLEEQARELKALLEQVVSESRALGDRLNEISHGQNNSTETCKHELSQATRQSHDTLTQSIREIAASNEEMKRSTIDTVSTRMGALEETLRGELVNVMRENGDKCSRLAGAMDAAKAEAKENLQKTLDSVGLVVGHNKLQVQRCEFFVKGVETLKQDALEVGYVAYFSERVYLRGYCISPGIAFRKGGESVRLHLLFQVHKGDMDDFIQWPLEHRMRLSVVHPEEGAKCQLEVKPWRTPKSNQRPSESFHEPGYFPSPSLNLADLTRDGY</sequence>
<name>A0A1E1XVH1_AMBSC</name>
<keyword evidence="3" id="KW-0862">Zinc</keyword>
<dbReference type="Gene3D" id="3.30.40.10">
    <property type="entry name" value="Zinc/RING finger domain, C3HC4 (zinc finger)"/>
    <property type="match status" value="1"/>
</dbReference>